<evidence type="ECO:0000256" key="2">
    <source>
        <dbReference type="ARBA" id="ARBA00034233"/>
    </source>
</evidence>
<evidence type="ECO:0000259" key="9">
    <source>
        <dbReference type="Pfam" id="PF23474"/>
    </source>
</evidence>
<comment type="catalytic activity">
    <reaction evidence="3">
        <text>3',3',3'-c-tri-AMP + H2O = A[3'-5']pA[3'-5']pAp[3'] + H(+)</text>
        <dbReference type="Rhea" id="RHEA:72859"/>
        <dbReference type="ChEBI" id="CHEBI:15377"/>
        <dbReference type="ChEBI" id="CHEBI:15378"/>
        <dbReference type="ChEBI" id="CHEBI:192523"/>
        <dbReference type="ChEBI" id="CHEBI:192530"/>
    </reaction>
    <physiologicalReaction direction="left-to-right" evidence="3">
        <dbReference type="Rhea" id="RHEA:72860"/>
    </physiologicalReaction>
</comment>
<evidence type="ECO:0000313" key="10">
    <source>
        <dbReference type="EMBL" id="BAU93398.1"/>
    </source>
</evidence>
<comment type="catalytic activity">
    <reaction evidence="4">
        <text>3',3',3'-cAAG + H2O = A[3'-5']pG[3'-5']pAp[3'] + H(+)</text>
        <dbReference type="Rhea" id="RHEA:72867"/>
        <dbReference type="ChEBI" id="CHEBI:15377"/>
        <dbReference type="ChEBI" id="CHEBI:15378"/>
        <dbReference type="ChEBI" id="CHEBI:143810"/>
        <dbReference type="ChEBI" id="CHEBI:192533"/>
    </reaction>
    <physiologicalReaction direction="left-to-right" evidence="4">
        <dbReference type="Rhea" id="RHEA:72868"/>
    </physiologicalReaction>
</comment>
<comment type="catalytic activity">
    <reaction evidence="2">
        <text>3',3',3'-cAAG + H2O = G[3'-5']pA[3'-5']pAp[3'] + H(+)</text>
        <dbReference type="Rhea" id="RHEA:72863"/>
        <dbReference type="ChEBI" id="CHEBI:15377"/>
        <dbReference type="ChEBI" id="CHEBI:15378"/>
        <dbReference type="ChEBI" id="CHEBI:143810"/>
        <dbReference type="ChEBI" id="CHEBI:192532"/>
    </reaction>
    <physiologicalReaction direction="left-to-right" evidence="2">
        <dbReference type="Rhea" id="RHEA:72864"/>
    </physiologicalReaction>
</comment>
<comment type="catalytic activity">
    <reaction evidence="8">
        <text>3',3'-cUAMP + H2O = U[3'-5']pAp[3'] + H(+)</text>
        <dbReference type="Rhea" id="RHEA:72835"/>
        <dbReference type="ChEBI" id="CHEBI:15377"/>
        <dbReference type="ChEBI" id="CHEBI:15378"/>
        <dbReference type="ChEBI" id="CHEBI:143809"/>
        <dbReference type="ChEBI" id="CHEBI:192498"/>
    </reaction>
    <physiologicalReaction direction="left-to-right" evidence="8">
        <dbReference type="Rhea" id="RHEA:72836"/>
    </physiologicalReaction>
</comment>
<dbReference type="SUPFAM" id="SSF55144">
    <property type="entry name" value="LigT-like"/>
    <property type="match status" value="1"/>
</dbReference>
<reference evidence="10 11" key="1">
    <citation type="journal article" date="2016" name="Genome Announc.">
        <title>Complete Genome Sequence of Methylobacterium populi P-1M, Isolated from Pink-Pigmented Household Biofilm.</title>
        <authorList>
            <person name="Morohoshi T."/>
            <person name="Ikeda T."/>
        </authorList>
    </citation>
    <scope>NUCLEOTIDE SEQUENCE [LARGE SCALE GENOMIC DNA]</scope>
    <source>
        <strain evidence="10 11">P-1M</strain>
    </source>
</reference>
<evidence type="ECO:0000256" key="7">
    <source>
        <dbReference type="ARBA" id="ARBA00034343"/>
    </source>
</evidence>
<name>A0A169RGC4_9HYPH</name>
<feature type="domain" description="Anti-CBASS protein Acb1-like C-terminal" evidence="9">
    <location>
        <begin position="40"/>
        <end position="178"/>
    </location>
</feature>
<evidence type="ECO:0000313" key="11">
    <source>
        <dbReference type="Proteomes" id="UP000218288"/>
    </source>
</evidence>
<gene>
    <name evidence="10" type="ORF">MPPM_4793</name>
</gene>
<dbReference type="Proteomes" id="UP000218288">
    <property type="component" value="Chromosome"/>
</dbReference>
<dbReference type="Pfam" id="PF23474">
    <property type="entry name" value="Acb1"/>
    <property type="match status" value="1"/>
</dbReference>
<evidence type="ECO:0000256" key="3">
    <source>
        <dbReference type="ARBA" id="ARBA00034240"/>
    </source>
</evidence>
<dbReference type="InterPro" id="IPR056175">
    <property type="entry name" value="Acb1-like_C"/>
</dbReference>
<comment type="similarity">
    <text evidence="6">Belongs to the anti-CBASS protein Acb1 family.</text>
</comment>
<evidence type="ECO:0000256" key="1">
    <source>
        <dbReference type="ARBA" id="ARBA00022801"/>
    </source>
</evidence>
<evidence type="ECO:0000256" key="6">
    <source>
        <dbReference type="ARBA" id="ARBA00034316"/>
    </source>
</evidence>
<proteinExistence type="inferred from homology"/>
<evidence type="ECO:0000256" key="4">
    <source>
        <dbReference type="ARBA" id="ARBA00034244"/>
    </source>
</evidence>
<evidence type="ECO:0000256" key="8">
    <source>
        <dbReference type="ARBA" id="ARBA00048123"/>
    </source>
</evidence>
<dbReference type="EMBL" id="AP014809">
    <property type="protein sequence ID" value="BAU93398.1"/>
    <property type="molecule type" value="Genomic_DNA"/>
</dbReference>
<protein>
    <recommendedName>
        <fullName evidence="7">Anti-CBASS protein Acb1</fullName>
    </recommendedName>
</protein>
<sequence>MCQACGGACGALPSRRSGLVLDVNVAGRSLRIRDAGGAAPLYVSRPLDADSASRMTEWARRCGFVDLVPQDQMHVTVAYSRAPVDWFKFPSWFAADDLVVPAGGPRRVETFDGDVSVLRFASEPLNLRWDEFRRGGCSWDHPSYAPHITFAGRLGTADPSRLKAFAGELRFGPEEFAPI</sequence>
<organism evidence="10 11">
    <name type="scientific">Methylorubrum populi</name>
    <dbReference type="NCBI Taxonomy" id="223967"/>
    <lineage>
        <taxon>Bacteria</taxon>
        <taxon>Pseudomonadati</taxon>
        <taxon>Pseudomonadota</taxon>
        <taxon>Alphaproteobacteria</taxon>
        <taxon>Hyphomicrobiales</taxon>
        <taxon>Methylobacteriaceae</taxon>
        <taxon>Methylorubrum</taxon>
    </lineage>
</organism>
<evidence type="ECO:0000256" key="5">
    <source>
        <dbReference type="ARBA" id="ARBA00034283"/>
    </source>
</evidence>
<comment type="catalytic activity">
    <reaction evidence="5">
        <text>3',3'-cGAMP + H2O = G[3'-5']pAp[3'] + H(+)</text>
        <dbReference type="Rhea" id="RHEA:72831"/>
        <dbReference type="ChEBI" id="CHEBI:15377"/>
        <dbReference type="ChEBI" id="CHEBI:15378"/>
        <dbReference type="ChEBI" id="CHEBI:71501"/>
        <dbReference type="ChEBI" id="CHEBI:192497"/>
    </reaction>
    <physiologicalReaction direction="left-to-right" evidence="5">
        <dbReference type="Rhea" id="RHEA:72832"/>
    </physiologicalReaction>
</comment>
<dbReference type="AlphaFoldDB" id="A0A169RGC4"/>
<dbReference type="GO" id="GO:0016787">
    <property type="term" value="F:hydrolase activity"/>
    <property type="evidence" value="ECO:0007669"/>
    <property type="project" value="UniProtKB-KW"/>
</dbReference>
<keyword evidence="1" id="KW-0378">Hydrolase</keyword>
<dbReference type="InterPro" id="IPR009097">
    <property type="entry name" value="Cyclic_Pdiesterase"/>
</dbReference>
<accession>A0A169RGC4</accession>